<dbReference type="CDD" id="cd00887">
    <property type="entry name" value="MoeA"/>
    <property type="match status" value="1"/>
</dbReference>
<reference evidence="14 15" key="1">
    <citation type="submission" date="2019-03" db="EMBL/GenBank/DDBJ databases">
        <title>Ruegeria lutea sp. nov., a novel strain, isolated from marine sediment, the Masan Bay, South Korea.</title>
        <authorList>
            <person name="Kim J."/>
            <person name="Kim D.-Y."/>
            <person name="Lee S.-S."/>
        </authorList>
    </citation>
    <scope>NUCLEOTIDE SEQUENCE [LARGE SCALE GENOMIC DNA]</scope>
    <source>
        <strain evidence="14 15">318-1</strain>
    </source>
</reference>
<dbReference type="InterPro" id="IPR036425">
    <property type="entry name" value="MoaB/Mog-like_dom_sf"/>
</dbReference>
<comment type="pathway">
    <text evidence="3 11">Cofactor biosynthesis; molybdopterin biosynthesis.</text>
</comment>
<evidence type="ECO:0000256" key="12">
    <source>
        <dbReference type="SAM" id="MobiDB-lite"/>
    </source>
</evidence>
<comment type="catalytic activity">
    <reaction evidence="10">
        <text>adenylyl-molybdopterin + molybdate = Mo-molybdopterin + AMP + H(+)</text>
        <dbReference type="Rhea" id="RHEA:35047"/>
        <dbReference type="ChEBI" id="CHEBI:15378"/>
        <dbReference type="ChEBI" id="CHEBI:36264"/>
        <dbReference type="ChEBI" id="CHEBI:62727"/>
        <dbReference type="ChEBI" id="CHEBI:71302"/>
        <dbReference type="ChEBI" id="CHEBI:456215"/>
        <dbReference type="EC" id="2.10.1.1"/>
    </reaction>
</comment>
<dbReference type="InterPro" id="IPR001453">
    <property type="entry name" value="MoaB/Mog_dom"/>
</dbReference>
<evidence type="ECO:0000259" key="13">
    <source>
        <dbReference type="SMART" id="SM00852"/>
    </source>
</evidence>
<dbReference type="NCBIfam" id="NF045515">
    <property type="entry name" value="Glp_gephyrin"/>
    <property type="match status" value="1"/>
</dbReference>
<evidence type="ECO:0000256" key="9">
    <source>
        <dbReference type="ARBA" id="ARBA00023150"/>
    </source>
</evidence>
<dbReference type="InterPro" id="IPR005111">
    <property type="entry name" value="MoeA_C_domain_IV"/>
</dbReference>
<dbReference type="SUPFAM" id="SSF63882">
    <property type="entry name" value="MoeA N-terminal region -like"/>
    <property type="match status" value="1"/>
</dbReference>
<keyword evidence="9 11" id="KW-0501">Molybdenum cofactor biosynthesis</keyword>
<evidence type="ECO:0000256" key="2">
    <source>
        <dbReference type="ARBA" id="ARBA00002901"/>
    </source>
</evidence>
<dbReference type="EC" id="2.10.1.1" evidence="11"/>
<proteinExistence type="inferred from homology"/>
<feature type="region of interest" description="Disordered" evidence="12">
    <location>
        <begin position="1"/>
        <end position="35"/>
    </location>
</feature>
<keyword evidence="5 11" id="KW-0500">Molybdenum</keyword>
<dbReference type="Pfam" id="PF03453">
    <property type="entry name" value="MoeA_N"/>
    <property type="match status" value="1"/>
</dbReference>
<evidence type="ECO:0000313" key="15">
    <source>
        <dbReference type="Proteomes" id="UP000295301"/>
    </source>
</evidence>
<evidence type="ECO:0000256" key="1">
    <source>
        <dbReference type="ARBA" id="ARBA00001946"/>
    </source>
</evidence>
<dbReference type="OrthoDB" id="9804758at2"/>
<comment type="cofactor">
    <cofactor evidence="1 11">
        <name>Mg(2+)</name>
        <dbReference type="ChEBI" id="CHEBI:18420"/>
    </cofactor>
</comment>
<dbReference type="Pfam" id="PF03454">
    <property type="entry name" value="MoeA_C"/>
    <property type="match status" value="1"/>
</dbReference>
<dbReference type="GO" id="GO:0061599">
    <property type="term" value="F:molybdopterin molybdotransferase activity"/>
    <property type="evidence" value="ECO:0007669"/>
    <property type="project" value="UniProtKB-UniRule"/>
</dbReference>
<comment type="function">
    <text evidence="2 11">Catalyzes the insertion of molybdate into adenylated molybdopterin with the concomitant release of AMP.</text>
</comment>
<protein>
    <recommendedName>
        <fullName evidence="11">Molybdopterin molybdenumtransferase</fullName>
        <ecNumber evidence="11">2.10.1.1</ecNumber>
    </recommendedName>
</protein>
<evidence type="ECO:0000256" key="4">
    <source>
        <dbReference type="ARBA" id="ARBA00010763"/>
    </source>
</evidence>
<dbReference type="PROSITE" id="PS01079">
    <property type="entry name" value="MOCF_BIOSYNTHESIS_2"/>
    <property type="match status" value="1"/>
</dbReference>
<dbReference type="Pfam" id="PF00994">
    <property type="entry name" value="MoCF_biosynth"/>
    <property type="match status" value="1"/>
</dbReference>
<evidence type="ECO:0000313" key="14">
    <source>
        <dbReference type="EMBL" id="TDK53334.1"/>
    </source>
</evidence>
<gene>
    <name evidence="14" type="ORF">E1832_00710</name>
</gene>
<comment type="similarity">
    <text evidence="4 11">Belongs to the MoeA family.</text>
</comment>
<dbReference type="GO" id="GO:0005829">
    <property type="term" value="C:cytosol"/>
    <property type="evidence" value="ECO:0007669"/>
    <property type="project" value="TreeGrafter"/>
</dbReference>
<dbReference type="GO" id="GO:0046872">
    <property type="term" value="F:metal ion binding"/>
    <property type="evidence" value="ECO:0007669"/>
    <property type="project" value="UniProtKB-UniRule"/>
</dbReference>
<dbReference type="Gene3D" id="3.40.980.10">
    <property type="entry name" value="MoaB/Mog-like domain"/>
    <property type="match status" value="1"/>
</dbReference>
<dbReference type="GO" id="GO:0006777">
    <property type="term" value="P:Mo-molybdopterin cofactor biosynthetic process"/>
    <property type="evidence" value="ECO:0007669"/>
    <property type="project" value="UniProtKB-UniRule"/>
</dbReference>
<evidence type="ECO:0000256" key="6">
    <source>
        <dbReference type="ARBA" id="ARBA00022679"/>
    </source>
</evidence>
<feature type="domain" description="MoaB/Mog" evidence="13">
    <location>
        <begin position="232"/>
        <end position="370"/>
    </location>
</feature>
<dbReference type="Proteomes" id="UP000295301">
    <property type="component" value="Unassembled WGS sequence"/>
</dbReference>
<dbReference type="NCBIfam" id="TIGR00177">
    <property type="entry name" value="molyb_syn"/>
    <property type="match status" value="1"/>
</dbReference>
<dbReference type="AlphaFoldDB" id="A0A4R5VHJ5"/>
<dbReference type="Gene3D" id="2.40.340.10">
    <property type="entry name" value="MoeA, C-terminal, domain IV"/>
    <property type="match status" value="1"/>
</dbReference>
<dbReference type="FunFam" id="2.170.190.11:FF:000001">
    <property type="entry name" value="Molybdopterin molybdenumtransferase"/>
    <property type="match status" value="1"/>
</dbReference>
<sequence>MPPPRPERFPSNPRKWRSDDHKPRPPQNRGGRFSMREGEGAMAQPDFCSAGKTGATLSVDAARLRAVAAVAPMREAEDLPLDLALGRVLASPPTARVDLPPFDNAAMDGYAVSTRDLAGDGPWRLPVSGRVAAGDTRSAILQPGTAVRIFTGAPIPSGADAVIMQERARRDSDTLIVSDAPRAALNIRRRGEDRRAGEPPLPCGHLLTAPRLALLAGTGIPRVSTFRKLRVGLFSTGSELQEPGSPLQHGQIYNSNRVMLRALLAQPWIELTDYGILRDDAGAIRATIRRAAEENDVVISSGGVSAGEEDHILDALRREDATLDVLKVAIRPGKPLTVGRVAGALYVGLPGNPYAAAVTFSQIAQPALRKAAGLTEIQDTWIPAVSGFDYDRATGRREYVPVTWDRRDGMGRPVLQRLGRGASASLSPIANARGIAVIEPDMPHVSEGQPLRVEPLLE</sequence>
<keyword evidence="15" id="KW-1185">Reference proteome</keyword>
<dbReference type="InterPro" id="IPR005110">
    <property type="entry name" value="MoeA_linker/N"/>
</dbReference>
<keyword evidence="6 11" id="KW-0808">Transferase</keyword>
<organism evidence="14 15">
    <name type="scientific">Antarcticimicrobium luteum</name>
    <dbReference type="NCBI Taxonomy" id="2547397"/>
    <lineage>
        <taxon>Bacteria</taxon>
        <taxon>Pseudomonadati</taxon>
        <taxon>Pseudomonadota</taxon>
        <taxon>Alphaproteobacteria</taxon>
        <taxon>Rhodobacterales</taxon>
        <taxon>Paracoccaceae</taxon>
        <taxon>Antarcticimicrobium</taxon>
    </lineage>
</organism>
<dbReference type="PANTHER" id="PTHR10192">
    <property type="entry name" value="MOLYBDOPTERIN BIOSYNTHESIS PROTEIN"/>
    <property type="match status" value="1"/>
</dbReference>
<evidence type="ECO:0000256" key="3">
    <source>
        <dbReference type="ARBA" id="ARBA00005046"/>
    </source>
</evidence>
<dbReference type="InterPro" id="IPR008284">
    <property type="entry name" value="MoCF_biosynth_CS"/>
</dbReference>
<dbReference type="Gene3D" id="2.170.190.11">
    <property type="entry name" value="Molybdopterin biosynthesis moea protein, domain 3"/>
    <property type="match status" value="1"/>
</dbReference>
<evidence type="ECO:0000256" key="7">
    <source>
        <dbReference type="ARBA" id="ARBA00022723"/>
    </source>
</evidence>
<dbReference type="EMBL" id="SMUV01000028">
    <property type="protein sequence ID" value="TDK53334.1"/>
    <property type="molecule type" value="Genomic_DNA"/>
</dbReference>
<dbReference type="SUPFAM" id="SSF63867">
    <property type="entry name" value="MoeA C-terminal domain-like"/>
    <property type="match status" value="1"/>
</dbReference>
<keyword evidence="7 11" id="KW-0479">Metal-binding</keyword>
<dbReference type="InterPro" id="IPR036135">
    <property type="entry name" value="MoeA_linker/N_sf"/>
</dbReference>
<dbReference type="PANTHER" id="PTHR10192:SF5">
    <property type="entry name" value="GEPHYRIN"/>
    <property type="match status" value="1"/>
</dbReference>
<name>A0A4R5VHJ5_9RHOB</name>
<dbReference type="SMART" id="SM00852">
    <property type="entry name" value="MoCF_biosynth"/>
    <property type="match status" value="1"/>
</dbReference>
<dbReference type="InterPro" id="IPR038987">
    <property type="entry name" value="MoeA-like"/>
</dbReference>
<evidence type="ECO:0000256" key="8">
    <source>
        <dbReference type="ARBA" id="ARBA00022842"/>
    </source>
</evidence>
<keyword evidence="8 11" id="KW-0460">Magnesium</keyword>
<dbReference type="Gene3D" id="3.90.105.10">
    <property type="entry name" value="Molybdopterin biosynthesis moea protein, domain 2"/>
    <property type="match status" value="1"/>
</dbReference>
<comment type="caution">
    <text evidence="14">The sequence shown here is derived from an EMBL/GenBank/DDBJ whole genome shotgun (WGS) entry which is preliminary data.</text>
</comment>
<accession>A0A4R5VHJ5</accession>
<dbReference type="InterPro" id="IPR036688">
    <property type="entry name" value="MoeA_C_domain_IV_sf"/>
</dbReference>
<evidence type="ECO:0000256" key="11">
    <source>
        <dbReference type="RuleBase" id="RU365090"/>
    </source>
</evidence>
<evidence type="ECO:0000256" key="5">
    <source>
        <dbReference type="ARBA" id="ARBA00022505"/>
    </source>
</evidence>
<dbReference type="SUPFAM" id="SSF53218">
    <property type="entry name" value="Molybdenum cofactor biosynthesis proteins"/>
    <property type="match status" value="1"/>
</dbReference>
<evidence type="ECO:0000256" key="10">
    <source>
        <dbReference type="ARBA" id="ARBA00047317"/>
    </source>
</evidence>
<dbReference type="FunFam" id="3.40.980.10:FF:000004">
    <property type="entry name" value="Molybdopterin molybdenumtransferase"/>
    <property type="match status" value="1"/>
</dbReference>
<dbReference type="UniPathway" id="UPA00344"/>